<evidence type="ECO:0000313" key="4">
    <source>
        <dbReference type="EMBL" id="KFF30987.1"/>
    </source>
</evidence>
<dbReference type="InterPro" id="IPR012336">
    <property type="entry name" value="Thioredoxin-like_fold"/>
</dbReference>
<feature type="compositionally biased region" description="Basic residues" evidence="1">
    <location>
        <begin position="1"/>
        <end position="10"/>
    </location>
</feature>
<gene>
    <name evidence="4" type="ORF">BBOMB_0316</name>
</gene>
<evidence type="ECO:0000313" key="5">
    <source>
        <dbReference type="Proteomes" id="UP000028730"/>
    </source>
</evidence>
<evidence type="ECO:0000259" key="3">
    <source>
        <dbReference type="Pfam" id="PF13462"/>
    </source>
</evidence>
<feature type="transmembrane region" description="Helical" evidence="2">
    <location>
        <begin position="69"/>
        <end position="92"/>
    </location>
</feature>
<proteinExistence type="predicted"/>
<dbReference type="OrthoDB" id="117402at2"/>
<dbReference type="EMBL" id="ATLK01000001">
    <property type="protein sequence ID" value="KFF30987.1"/>
    <property type="molecule type" value="Genomic_DNA"/>
</dbReference>
<dbReference type="RefSeq" id="WP_161787681.1">
    <property type="nucleotide sequence ID" value="NZ_ATLK01000001.1"/>
</dbReference>
<feature type="region of interest" description="Disordered" evidence="1">
    <location>
        <begin position="1"/>
        <end position="59"/>
    </location>
</feature>
<dbReference type="AlphaFoldDB" id="A0A080N231"/>
<dbReference type="STRING" id="1341695.BBOMB_0316"/>
<name>A0A080N231_9BIFI</name>
<organism evidence="4 5">
    <name type="scientific">Bifidobacterium bombi DSM 19703</name>
    <dbReference type="NCBI Taxonomy" id="1341695"/>
    <lineage>
        <taxon>Bacteria</taxon>
        <taxon>Bacillati</taxon>
        <taxon>Actinomycetota</taxon>
        <taxon>Actinomycetes</taxon>
        <taxon>Bifidobacteriales</taxon>
        <taxon>Bifidobacteriaceae</taxon>
        <taxon>Bifidobacterium</taxon>
    </lineage>
</organism>
<keyword evidence="2" id="KW-1133">Transmembrane helix</keyword>
<evidence type="ECO:0000256" key="2">
    <source>
        <dbReference type="SAM" id="Phobius"/>
    </source>
</evidence>
<keyword evidence="2" id="KW-0812">Transmembrane</keyword>
<dbReference type="SUPFAM" id="SSF52833">
    <property type="entry name" value="Thioredoxin-like"/>
    <property type="match status" value="1"/>
</dbReference>
<feature type="domain" description="Thioredoxin-like fold" evidence="3">
    <location>
        <begin position="164"/>
        <end position="327"/>
    </location>
</feature>
<accession>A0A080N231</accession>
<dbReference type="Proteomes" id="UP000028730">
    <property type="component" value="Unassembled WGS sequence"/>
</dbReference>
<dbReference type="Gene3D" id="3.40.30.10">
    <property type="entry name" value="Glutaredoxin"/>
    <property type="match status" value="1"/>
</dbReference>
<dbReference type="InterPro" id="IPR036249">
    <property type="entry name" value="Thioredoxin-like_sf"/>
</dbReference>
<keyword evidence="2" id="KW-0472">Membrane</keyword>
<feature type="region of interest" description="Disordered" evidence="1">
    <location>
        <begin position="96"/>
        <end position="124"/>
    </location>
</feature>
<evidence type="ECO:0000256" key="1">
    <source>
        <dbReference type="SAM" id="MobiDB-lite"/>
    </source>
</evidence>
<protein>
    <recommendedName>
        <fullName evidence="3">Thioredoxin-like fold domain-containing protein</fullName>
    </recommendedName>
</protein>
<comment type="caution">
    <text evidence="4">The sequence shown here is derived from an EMBL/GenBank/DDBJ whole genome shotgun (WGS) entry which is preliminary data.</text>
</comment>
<sequence length="370" mass="39576">MSSQRRRNKNAMKNTKHNDTRETSGVAKNGAKNADASRPGSDSGRARAKETSEQLAAQAQQQERRQTTIIGISACVAVIAVIACIATVVWALNRPAASNSSQNANQTAQNSQSDVGKDNASSDKVNLRQARTNVGAVKVAPEHSDSNGGFLLSRNGLDKPVKNAPTVAVYMDFMCPGCGALDRQMAPTWNTMIASGQINMEIHPNAFLDAMSSDNYSTRAASAVAYVADKDPQHAMAFIQNLFDTGFQPKEGPEYTPISDEAIKNQAIKAGVSEDVASQAVRGDYKQWIQALAIYTPMRPAVQHPDGANKGEMTTPTITINGEYWDQSEAMSTGHSVNDAFLHAIGLKSEDIGTAHKMPSIGAKGKPKAE</sequence>
<dbReference type="eggNOG" id="COG1651">
    <property type="taxonomic scope" value="Bacteria"/>
</dbReference>
<reference evidence="4 5" key="1">
    <citation type="journal article" date="2014" name="Appl. Environ. Microbiol.">
        <title>Genomic encyclopedia of type strains of the genus Bifidobacterium.</title>
        <authorList>
            <person name="Milani C."/>
            <person name="Lugli G.A."/>
            <person name="Duranti S."/>
            <person name="Turroni F."/>
            <person name="Bottacini F."/>
            <person name="Mangifesta M."/>
            <person name="Sanchez B."/>
            <person name="Viappiani A."/>
            <person name="Mancabelli L."/>
            <person name="Taminiau B."/>
            <person name="Delcenserie V."/>
            <person name="Barrangou R."/>
            <person name="Margolles A."/>
            <person name="van Sinderen D."/>
            <person name="Ventura M."/>
        </authorList>
    </citation>
    <scope>NUCLEOTIDE SEQUENCE [LARGE SCALE GENOMIC DNA]</scope>
    <source>
        <strain evidence="4 5">DSM 19703</strain>
    </source>
</reference>
<feature type="compositionally biased region" description="Low complexity" evidence="1">
    <location>
        <begin position="96"/>
        <end position="113"/>
    </location>
</feature>
<keyword evidence="5" id="KW-1185">Reference proteome</keyword>
<dbReference type="Pfam" id="PF13462">
    <property type="entry name" value="Thioredoxin_4"/>
    <property type="match status" value="1"/>
</dbReference>